<proteinExistence type="predicted"/>
<dbReference type="AlphaFoldDB" id="A0AA39H1H4"/>
<reference evidence="2" key="1">
    <citation type="submission" date="2023-06" db="EMBL/GenBank/DDBJ databases">
        <title>Genomic analysis of the entomopathogenic nematode Steinernema hermaphroditum.</title>
        <authorList>
            <person name="Schwarz E.M."/>
            <person name="Heppert J.K."/>
            <person name="Baniya A."/>
            <person name="Schwartz H.T."/>
            <person name="Tan C.-H."/>
            <person name="Antoshechkin I."/>
            <person name="Sternberg P.W."/>
            <person name="Goodrich-Blair H."/>
            <person name="Dillman A.R."/>
        </authorList>
    </citation>
    <scope>NUCLEOTIDE SEQUENCE</scope>
    <source>
        <strain evidence="2">PS9179</strain>
        <tissue evidence="2">Whole animal</tissue>
    </source>
</reference>
<evidence type="ECO:0000256" key="1">
    <source>
        <dbReference type="SAM" id="Phobius"/>
    </source>
</evidence>
<dbReference type="EMBL" id="JAUCMV010000005">
    <property type="protein sequence ID" value="KAK0397492.1"/>
    <property type="molecule type" value="Genomic_DNA"/>
</dbReference>
<keyword evidence="1" id="KW-1133">Transmembrane helix</keyword>
<keyword evidence="1" id="KW-0472">Membrane</keyword>
<accession>A0AA39H1H4</accession>
<evidence type="ECO:0000313" key="3">
    <source>
        <dbReference type="Proteomes" id="UP001175271"/>
    </source>
</evidence>
<feature type="transmembrane region" description="Helical" evidence="1">
    <location>
        <begin position="27"/>
        <end position="51"/>
    </location>
</feature>
<comment type="caution">
    <text evidence="2">The sequence shown here is derived from an EMBL/GenBank/DDBJ whole genome shotgun (WGS) entry which is preliminary data.</text>
</comment>
<evidence type="ECO:0000313" key="2">
    <source>
        <dbReference type="EMBL" id="KAK0397492.1"/>
    </source>
</evidence>
<name>A0AA39H1H4_9BILA</name>
<feature type="transmembrane region" description="Helical" evidence="1">
    <location>
        <begin position="71"/>
        <end position="99"/>
    </location>
</feature>
<protein>
    <submittedName>
        <fullName evidence="2">Uncharacterized protein</fullName>
    </submittedName>
</protein>
<gene>
    <name evidence="2" type="ORF">QR680_002147</name>
</gene>
<keyword evidence="1" id="KW-0812">Transmembrane</keyword>
<dbReference type="Proteomes" id="UP001175271">
    <property type="component" value="Unassembled WGS sequence"/>
</dbReference>
<organism evidence="2 3">
    <name type="scientific">Steinernema hermaphroditum</name>
    <dbReference type="NCBI Taxonomy" id="289476"/>
    <lineage>
        <taxon>Eukaryota</taxon>
        <taxon>Metazoa</taxon>
        <taxon>Ecdysozoa</taxon>
        <taxon>Nematoda</taxon>
        <taxon>Chromadorea</taxon>
        <taxon>Rhabditida</taxon>
        <taxon>Tylenchina</taxon>
        <taxon>Panagrolaimomorpha</taxon>
        <taxon>Strongyloidoidea</taxon>
        <taxon>Steinernematidae</taxon>
        <taxon>Steinernema</taxon>
    </lineage>
</organism>
<sequence length="103" mass="10847">MKAVAGCRPKQLNVFDLRIMRGQWSCLIHPLPALAFVAGVLLAIAVGIYGVSHKDSIVSVNDAQHEMVGSISYSFYLACGALAACIADIVVGILTVTLAQSCL</sequence>
<keyword evidence="3" id="KW-1185">Reference proteome</keyword>